<sequence>MTLPTRFTAHFGVRHPIALAPMATVSDWKLARAVADAGGLGILGAGYGTQPWLDDQLATGPIDGLGVGFITWALGDHPENLAKVIDRRPAAIVLSFGDESTFAPTIRGAGIPLICQIQTLEQLGRAIDIGADAVIAQGGEAGGHGMAHRSSFTLIPEVADLLDRYAPDTLLLAAGGVADGRSLAAALALGADGAVIGTRFWAAAESPIPLAAKKHALAASGDDTVRQNALDIVRQLEWPAPYTIRTLRNSFTDRWHGNEDELRADIDAQRTRFLNARRDEDYDFADVVVGEAVGQIREVQPVAAIIDEMVATASQILNRHTPEHETV</sequence>
<dbReference type="Pfam" id="PF03060">
    <property type="entry name" value="NMO"/>
    <property type="match status" value="2"/>
</dbReference>
<dbReference type="RefSeq" id="WP_240261278.1">
    <property type="nucleotide sequence ID" value="NZ_CP092488.2"/>
</dbReference>
<keyword evidence="3" id="KW-0560">Oxidoreductase</keyword>
<dbReference type="GO" id="GO:0004497">
    <property type="term" value="F:monooxygenase activity"/>
    <property type="evidence" value="ECO:0007669"/>
    <property type="project" value="UniProtKB-KW"/>
</dbReference>
<evidence type="ECO:0000313" key="4">
    <source>
        <dbReference type="EMBL" id="UMB69546.1"/>
    </source>
</evidence>
<dbReference type="InterPro" id="IPR004136">
    <property type="entry name" value="NMO"/>
</dbReference>
<dbReference type="EMBL" id="CP092488">
    <property type="protein sequence ID" value="UMB69546.1"/>
    <property type="molecule type" value="Genomic_DNA"/>
</dbReference>
<keyword evidence="2" id="KW-0288">FMN</keyword>
<dbReference type="SUPFAM" id="SSF51412">
    <property type="entry name" value="Inosine monophosphate dehydrogenase (IMPDH)"/>
    <property type="match status" value="1"/>
</dbReference>
<dbReference type="Gene3D" id="3.20.20.70">
    <property type="entry name" value="Aldolase class I"/>
    <property type="match status" value="1"/>
</dbReference>
<keyword evidence="5" id="KW-1185">Reference proteome</keyword>
<evidence type="ECO:0000256" key="2">
    <source>
        <dbReference type="ARBA" id="ARBA00022643"/>
    </source>
</evidence>
<dbReference type="Proteomes" id="UP001055336">
    <property type="component" value="Chromosome"/>
</dbReference>
<organism evidence="4 5">
    <name type="scientific">Mycobacterium paraterrae</name>
    <dbReference type="NCBI Taxonomy" id="577492"/>
    <lineage>
        <taxon>Bacteria</taxon>
        <taxon>Bacillati</taxon>
        <taxon>Actinomycetota</taxon>
        <taxon>Actinomycetes</taxon>
        <taxon>Mycobacteriales</taxon>
        <taxon>Mycobacteriaceae</taxon>
        <taxon>Mycobacterium</taxon>
    </lineage>
</organism>
<evidence type="ECO:0000256" key="1">
    <source>
        <dbReference type="ARBA" id="ARBA00022630"/>
    </source>
</evidence>
<proteinExistence type="predicted"/>
<protein>
    <submittedName>
        <fullName evidence="4">Nitronate monooxygenase</fullName>
    </submittedName>
</protein>
<evidence type="ECO:0000256" key="3">
    <source>
        <dbReference type="ARBA" id="ARBA00023002"/>
    </source>
</evidence>
<dbReference type="CDD" id="cd04730">
    <property type="entry name" value="NPD_like"/>
    <property type="match status" value="1"/>
</dbReference>
<reference evidence="4" key="1">
    <citation type="submission" date="2022-08" db="EMBL/GenBank/DDBJ databases">
        <title>Whole genome sequencing of non-tuberculosis mycobacteria type-strains.</title>
        <authorList>
            <person name="Igarashi Y."/>
            <person name="Osugi A."/>
            <person name="Mitarai S."/>
        </authorList>
    </citation>
    <scope>NUCLEOTIDE SEQUENCE</scope>
    <source>
        <strain evidence="4">DSM 45127</strain>
    </source>
</reference>
<keyword evidence="1" id="KW-0285">Flavoprotein</keyword>
<dbReference type="PANTHER" id="PTHR32332:SF31">
    <property type="entry name" value="2-NITROPROPANE DIOXYGENASE FAMILY, PUTATIVE (AFU_ORTHOLOGUE AFUA_2G09850)-RELATED"/>
    <property type="match status" value="1"/>
</dbReference>
<name>A0ABY3VJV2_9MYCO</name>
<dbReference type="InterPro" id="IPR013785">
    <property type="entry name" value="Aldolase_TIM"/>
</dbReference>
<gene>
    <name evidence="4" type="ORF">MKK62_24950</name>
</gene>
<keyword evidence="4" id="KW-0503">Monooxygenase</keyword>
<accession>A0ABY3VJV2</accession>
<dbReference type="PANTHER" id="PTHR32332">
    <property type="entry name" value="2-NITROPROPANE DIOXYGENASE"/>
    <property type="match status" value="1"/>
</dbReference>
<evidence type="ECO:0000313" key="5">
    <source>
        <dbReference type="Proteomes" id="UP001055336"/>
    </source>
</evidence>